<dbReference type="PANTHER" id="PTHR43390:SF1">
    <property type="entry name" value="CHLOROPLAST PROCESSING PEPTIDASE"/>
    <property type="match status" value="1"/>
</dbReference>
<evidence type="ECO:0000256" key="4">
    <source>
        <dbReference type="ARBA" id="ARBA00022801"/>
    </source>
</evidence>
<evidence type="ECO:0000259" key="7">
    <source>
        <dbReference type="Pfam" id="PF10502"/>
    </source>
</evidence>
<keyword evidence="6" id="KW-0645">Protease</keyword>
<feature type="transmembrane region" description="Helical" evidence="6">
    <location>
        <begin position="209"/>
        <end position="242"/>
    </location>
</feature>
<comment type="catalytic activity">
    <reaction evidence="1 6">
        <text>Cleavage of hydrophobic, N-terminal signal or leader sequences from secreted and periplasmic proteins.</text>
        <dbReference type="EC" id="3.4.21.89"/>
    </reaction>
</comment>
<reference evidence="8 9" key="1">
    <citation type="journal article" date="2016" name="Nat. Commun.">
        <title>Thousands of microbial genomes shed light on interconnected biogeochemical processes in an aquifer system.</title>
        <authorList>
            <person name="Anantharaman K."/>
            <person name="Brown C.T."/>
            <person name="Hug L.A."/>
            <person name="Sharon I."/>
            <person name="Castelle C.J."/>
            <person name="Probst A.J."/>
            <person name="Thomas B.C."/>
            <person name="Singh A."/>
            <person name="Wilkins M.J."/>
            <person name="Karaoz U."/>
            <person name="Brodie E.L."/>
            <person name="Williams K.H."/>
            <person name="Hubbard S.S."/>
            <person name="Banfield J.F."/>
        </authorList>
    </citation>
    <scope>NUCLEOTIDE SEQUENCE [LARGE SCALE GENOMIC DNA]</scope>
</reference>
<dbReference type="NCBIfam" id="TIGR02227">
    <property type="entry name" value="sigpep_I_bact"/>
    <property type="match status" value="1"/>
</dbReference>
<dbReference type="InterPro" id="IPR035940">
    <property type="entry name" value="CAP_sf"/>
</dbReference>
<proteinExistence type="inferred from homology"/>
<dbReference type="GO" id="GO:0006465">
    <property type="term" value="P:signal peptide processing"/>
    <property type="evidence" value="ECO:0007669"/>
    <property type="project" value="InterPro"/>
</dbReference>
<dbReference type="EMBL" id="MGBR01000001">
    <property type="protein sequence ID" value="OGK73985.1"/>
    <property type="molecule type" value="Genomic_DNA"/>
</dbReference>
<dbReference type="PRINTS" id="PR00727">
    <property type="entry name" value="LEADERPTASE"/>
</dbReference>
<evidence type="ECO:0000313" key="8">
    <source>
        <dbReference type="EMBL" id="OGK73985.1"/>
    </source>
</evidence>
<feature type="transmembrane region" description="Helical" evidence="6">
    <location>
        <begin position="336"/>
        <end position="354"/>
    </location>
</feature>
<keyword evidence="6" id="KW-1133">Transmembrane helix</keyword>
<feature type="domain" description="Peptidase S26" evidence="7">
    <location>
        <begin position="381"/>
        <end position="510"/>
    </location>
</feature>
<feature type="transmembrane region" description="Helical" evidence="6">
    <location>
        <begin position="281"/>
        <end position="300"/>
    </location>
</feature>
<dbReference type="CDD" id="cd06530">
    <property type="entry name" value="S26_SPase_I"/>
    <property type="match status" value="1"/>
</dbReference>
<gene>
    <name evidence="8" type="ORF">A3K52_04390</name>
</gene>
<evidence type="ECO:0000256" key="5">
    <source>
        <dbReference type="PIRSR" id="PIRSR600223-1"/>
    </source>
</evidence>
<dbReference type="GO" id="GO:0016020">
    <property type="term" value="C:membrane"/>
    <property type="evidence" value="ECO:0007669"/>
    <property type="project" value="UniProtKB-SubCell"/>
</dbReference>
<dbReference type="InterPro" id="IPR036286">
    <property type="entry name" value="LexA/Signal_pep-like_sf"/>
</dbReference>
<dbReference type="Gene3D" id="2.10.109.10">
    <property type="entry name" value="Umud Fragment, subunit A"/>
    <property type="match status" value="1"/>
</dbReference>
<dbReference type="SUPFAM" id="SSF51306">
    <property type="entry name" value="LexA/Signal peptidase"/>
    <property type="match status" value="1"/>
</dbReference>
<dbReference type="Pfam" id="PF10502">
    <property type="entry name" value="Peptidase_S26"/>
    <property type="match status" value="1"/>
</dbReference>
<feature type="active site" evidence="5">
    <location>
        <position position="387"/>
    </location>
</feature>
<evidence type="ECO:0000256" key="2">
    <source>
        <dbReference type="ARBA" id="ARBA00009370"/>
    </source>
</evidence>
<dbReference type="GO" id="GO:0009003">
    <property type="term" value="F:signal peptidase activity"/>
    <property type="evidence" value="ECO:0007669"/>
    <property type="project" value="UniProtKB-EC"/>
</dbReference>
<dbReference type="PROSITE" id="PS00760">
    <property type="entry name" value="SPASE_I_2"/>
    <property type="match status" value="1"/>
</dbReference>
<evidence type="ECO:0000313" key="9">
    <source>
        <dbReference type="Proteomes" id="UP000177050"/>
    </source>
</evidence>
<sequence length="877" mass="99899">MVKVKYIIFYNQKTRIFCMKVIFFSITNAIDKSLTEKISIKKPLLLCLFLFYAMAVRPMYAIISSGYTFVENSATLQQTIIHDIYPAGLELRIQNGRVSTNVREPYFISFSQSQFNQLLQPGKSPGKGRAKVRVLTIDTKAKVEDFEKYQSYMLLTGNSLVYLNSGRITVTPLDRVTNLVINKEVLQRHFSSLNQYVEENKTKLQIGVFLFLLLVLHGLVFLFGLAFLFTLLWLAFIIRILLKIVDIPSSYANCMRSGMSVFLIVWIGIFIPALFFSYEAALIWDHAVFLLALSITYLFIYQKKYGKTHSITKKLFIIVAHPLLIAKDVFFAKKSVVKKIFYTILLFGILFSTWNKAITETKKKVYNGLIEYGLIDKPITVPVYGTSMYPTVKNGEKITLGSPKKFPIQRGDIISFRNEETAPSHYLKRVVGMPGDDILIKGGHVYINNELIKEPYVKYGPTYGNEYILECRTYKVPSQHYLALGDNRVVSFDSRAIGFVSQKDIDGVIKSPQADVLTSTSPKANLRAKLDIDLFLKKYNRGRENMSLSPLTIHKTLDKIAENKAAYISSHIGSGKNDSYVVETVLKQEGYVFTATSEFITYGYLDEEQILNQIHEQNNAFLDFYSDTFSEIGIGQSQMSINECKMPIIVIIIARPDRPTYSSQTIQYWQKELATTKMVLNEVNSFVGFPGMDKDNLAQIRKNVEEGYGLVSEINRQIRGGEWIDEKLVKRYDTLVKETSPQIDKLYEKAVDTKQSSFSTTSDNVTGEEMICINRGLVTVEGDVSAKVIKVWQSKGRIYVRVHFSNNFGLKTEQVSPYLVVMKAKEITGFPNPAIQSTSLKPGETVVYDFNYQEFPDKPYRFIYMGADQQTELAECQ</sequence>
<keyword evidence="6" id="KW-0812">Transmembrane</keyword>
<keyword evidence="6" id="KW-0472">Membrane</keyword>
<accession>A0A1F7L1H8</accession>
<comment type="caution">
    <text evidence="6">Lacks conserved residue(s) required for the propagation of feature annotation.</text>
</comment>
<name>A0A1F7L1H8_9BACT</name>
<dbReference type="GO" id="GO:0004252">
    <property type="term" value="F:serine-type endopeptidase activity"/>
    <property type="evidence" value="ECO:0007669"/>
    <property type="project" value="InterPro"/>
</dbReference>
<dbReference type="AlphaFoldDB" id="A0A1F7L1H8"/>
<comment type="subcellular location">
    <subcellularLocation>
        <location evidence="6">Membrane</location>
        <topology evidence="6">Single-pass type II membrane protein</topology>
    </subcellularLocation>
</comment>
<evidence type="ECO:0000256" key="6">
    <source>
        <dbReference type="RuleBase" id="RU362042"/>
    </source>
</evidence>
<keyword evidence="4 6" id="KW-0378">Hydrolase</keyword>
<evidence type="ECO:0000256" key="1">
    <source>
        <dbReference type="ARBA" id="ARBA00000677"/>
    </source>
</evidence>
<dbReference type="EC" id="3.4.21.89" evidence="3 6"/>
<dbReference type="InterPro" id="IPR019757">
    <property type="entry name" value="Pept_S26A_signal_pept_1_Lys-AS"/>
</dbReference>
<feature type="transmembrane region" description="Helical" evidence="6">
    <location>
        <begin position="254"/>
        <end position="275"/>
    </location>
</feature>
<dbReference type="PANTHER" id="PTHR43390">
    <property type="entry name" value="SIGNAL PEPTIDASE I"/>
    <property type="match status" value="1"/>
</dbReference>
<comment type="caution">
    <text evidence="8">The sequence shown here is derived from an EMBL/GenBank/DDBJ whole genome shotgun (WGS) entry which is preliminary data.</text>
</comment>
<dbReference type="InterPro" id="IPR000223">
    <property type="entry name" value="Pept_S26A_signal_pept_1"/>
</dbReference>
<feature type="active site" evidence="5">
    <location>
        <position position="428"/>
    </location>
</feature>
<dbReference type="Proteomes" id="UP000177050">
    <property type="component" value="Unassembled WGS sequence"/>
</dbReference>
<comment type="similarity">
    <text evidence="2 6">Belongs to the peptidase S26 family.</text>
</comment>
<dbReference type="Gene3D" id="3.40.33.10">
    <property type="entry name" value="CAP"/>
    <property type="match status" value="1"/>
</dbReference>
<protein>
    <recommendedName>
        <fullName evidence="3 6">Signal peptidase I</fullName>
        <ecNumber evidence="3 6">3.4.21.89</ecNumber>
    </recommendedName>
</protein>
<evidence type="ECO:0000256" key="3">
    <source>
        <dbReference type="ARBA" id="ARBA00013208"/>
    </source>
</evidence>
<organism evidence="8 9">
    <name type="scientific">Candidatus Roizmanbacteria bacterium RIFOXYD1_FULL_38_12</name>
    <dbReference type="NCBI Taxonomy" id="1802093"/>
    <lineage>
        <taxon>Bacteria</taxon>
        <taxon>Candidatus Roizmaniibacteriota</taxon>
    </lineage>
</organism>
<dbReference type="InterPro" id="IPR019533">
    <property type="entry name" value="Peptidase_S26"/>
</dbReference>